<dbReference type="PANTHER" id="PTHR30151:SF0">
    <property type="entry name" value="ABC TRANSPORTER PERMEASE PROTEIN MJ0413-RELATED"/>
    <property type="match status" value="1"/>
</dbReference>
<dbReference type="PROSITE" id="PS50928">
    <property type="entry name" value="ABC_TM1"/>
    <property type="match status" value="1"/>
</dbReference>
<evidence type="ECO:0000256" key="2">
    <source>
        <dbReference type="ARBA" id="ARBA00022448"/>
    </source>
</evidence>
<dbReference type="GO" id="GO:0005886">
    <property type="term" value="C:plasma membrane"/>
    <property type="evidence" value="ECO:0007669"/>
    <property type="project" value="UniProtKB-SubCell"/>
</dbReference>
<evidence type="ECO:0000256" key="1">
    <source>
        <dbReference type="ARBA" id="ARBA00004651"/>
    </source>
</evidence>
<evidence type="ECO:0000256" key="7">
    <source>
        <dbReference type="RuleBase" id="RU363032"/>
    </source>
</evidence>
<keyword evidence="3" id="KW-1003">Cell membrane</keyword>
<evidence type="ECO:0000256" key="6">
    <source>
        <dbReference type="ARBA" id="ARBA00023136"/>
    </source>
</evidence>
<sequence length="252" mass="27340">MARVVSLYPLVLLAAVWEVVARTGLTPPIFLPAFSHVVADLFTQLLAGQFFGPMLVSLYRAFAGFAIAMVIGVTTGIAMAQFTWLNRFMTPIISTGFPAPKIALLPIFILWFGIDHMSKILLVAFVCVFPFIVAAYGAASTVPRAQIWAAQAMATTRAGMIFRVVLPASLPSLLSGVRVAIPQALVSAFTAEMIAGGGGLGGELVYAQRFFETTTVFEILILMLAIGYVIDTLFLKLRIHTLRWHEQTASKD</sequence>
<protein>
    <submittedName>
        <fullName evidence="9">ABC transporter permease</fullName>
    </submittedName>
</protein>
<feature type="transmembrane region" description="Helical" evidence="7">
    <location>
        <begin position="58"/>
        <end position="80"/>
    </location>
</feature>
<evidence type="ECO:0000256" key="5">
    <source>
        <dbReference type="ARBA" id="ARBA00022989"/>
    </source>
</evidence>
<gene>
    <name evidence="9" type="ORF">EZH22_12900</name>
</gene>
<reference evidence="9 10" key="1">
    <citation type="submission" date="2020-10" db="EMBL/GenBank/DDBJ databases">
        <title>Degradation of 1,4-Dioxane by Xanthobacter sp. YN2, via a Novel Group-2 Soluble Di-Iron Monooxygenase.</title>
        <authorList>
            <person name="Ma F."/>
            <person name="Wang Y."/>
            <person name="Yang J."/>
            <person name="Guo H."/>
            <person name="Su D."/>
            <person name="Yu L."/>
        </authorList>
    </citation>
    <scope>NUCLEOTIDE SEQUENCE [LARGE SCALE GENOMIC DNA]</scope>
    <source>
        <strain evidence="9 10">YN2</strain>
    </source>
</reference>
<comment type="subcellular location">
    <subcellularLocation>
        <location evidence="1 7">Cell membrane</location>
        <topology evidence="1 7">Multi-pass membrane protein</topology>
    </subcellularLocation>
</comment>
<keyword evidence="5 7" id="KW-1133">Transmembrane helix</keyword>
<keyword evidence="2 7" id="KW-0813">Transport</keyword>
<dbReference type="SUPFAM" id="SSF161098">
    <property type="entry name" value="MetI-like"/>
    <property type="match status" value="1"/>
</dbReference>
<keyword evidence="10" id="KW-1185">Reference proteome</keyword>
<dbReference type="Gene3D" id="1.10.3720.10">
    <property type="entry name" value="MetI-like"/>
    <property type="match status" value="1"/>
</dbReference>
<dbReference type="PANTHER" id="PTHR30151">
    <property type="entry name" value="ALKANE SULFONATE ABC TRANSPORTER-RELATED, MEMBRANE SUBUNIT"/>
    <property type="match status" value="1"/>
</dbReference>
<feature type="transmembrane region" description="Helical" evidence="7">
    <location>
        <begin position="216"/>
        <end position="235"/>
    </location>
</feature>
<name>A0A974SK36_9HYPH</name>
<evidence type="ECO:0000313" key="10">
    <source>
        <dbReference type="Proteomes" id="UP000596427"/>
    </source>
</evidence>
<dbReference type="Pfam" id="PF00528">
    <property type="entry name" value="BPD_transp_1"/>
    <property type="match status" value="1"/>
</dbReference>
<comment type="similarity">
    <text evidence="7">Belongs to the binding-protein-dependent transport system permease family.</text>
</comment>
<evidence type="ECO:0000256" key="4">
    <source>
        <dbReference type="ARBA" id="ARBA00022692"/>
    </source>
</evidence>
<dbReference type="RefSeq" id="WP_203196004.1">
    <property type="nucleotide sequence ID" value="NZ_CP063362.1"/>
</dbReference>
<dbReference type="KEGG" id="xdi:EZH22_12900"/>
<accession>A0A974SK36</accession>
<keyword evidence="6 7" id="KW-0472">Membrane</keyword>
<feature type="transmembrane region" description="Helical" evidence="7">
    <location>
        <begin position="92"/>
        <end position="114"/>
    </location>
</feature>
<dbReference type="AlphaFoldDB" id="A0A974SK36"/>
<keyword evidence="4 7" id="KW-0812">Transmembrane</keyword>
<dbReference type="GO" id="GO:0055085">
    <property type="term" value="P:transmembrane transport"/>
    <property type="evidence" value="ECO:0007669"/>
    <property type="project" value="InterPro"/>
</dbReference>
<dbReference type="Proteomes" id="UP000596427">
    <property type="component" value="Chromosome"/>
</dbReference>
<evidence type="ECO:0000259" key="8">
    <source>
        <dbReference type="PROSITE" id="PS50928"/>
    </source>
</evidence>
<organism evidence="9 10">
    <name type="scientific">Xanthobacter dioxanivorans</name>
    <dbReference type="NCBI Taxonomy" id="2528964"/>
    <lineage>
        <taxon>Bacteria</taxon>
        <taxon>Pseudomonadati</taxon>
        <taxon>Pseudomonadota</taxon>
        <taxon>Alphaproteobacteria</taxon>
        <taxon>Hyphomicrobiales</taxon>
        <taxon>Xanthobacteraceae</taxon>
        <taxon>Xanthobacter</taxon>
    </lineage>
</organism>
<dbReference type="InterPro" id="IPR035906">
    <property type="entry name" value="MetI-like_sf"/>
</dbReference>
<dbReference type="InterPro" id="IPR000515">
    <property type="entry name" value="MetI-like"/>
</dbReference>
<evidence type="ECO:0000313" key="9">
    <source>
        <dbReference type="EMBL" id="QRG09086.1"/>
    </source>
</evidence>
<feature type="domain" description="ABC transmembrane type-1" evidence="8">
    <location>
        <begin position="54"/>
        <end position="234"/>
    </location>
</feature>
<dbReference type="CDD" id="cd06261">
    <property type="entry name" value="TM_PBP2"/>
    <property type="match status" value="1"/>
</dbReference>
<feature type="transmembrane region" description="Helical" evidence="7">
    <location>
        <begin position="120"/>
        <end position="139"/>
    </location>
</feature>
<feature type="transmembrane region" description="Helical" evidence="7">
    <location>
        <begin position="160"/>
        <end position="181"/>
    </location>
</feature>
<evidence type="ECO:0000256" key="3">
    <source>
        <dbReference type="ARBA" id="ARBA00022475"/>
    </source>
</evidence>
<dbReference type="EMBL" id="CP063362">
    <property type="protein sequence ID" value="QRG09086.1"/>
    <property type="molecule type" value="Genomic_DNA"/>
</dbReference>
<proteinExistence type="inferred from homology"/>